<dbReference type="SUPFAM" id="SSF52141">
    <property type="entry name" value="Uracil-DNA glycosylase-like"/>
    <property type="match status" value="1"/>
</dbReference>
<dbReference type="Gene3D" id="3.40.470.10">
    <property type="entry name" value="Uracil-DNA glycosylase-like domain"/>
    <property type="match status" value="1"/>
</dbReference>
<dbReference type="Proteomes" id="UP000034406">
    <property type="component" value="Unassembled WGS sequence"/>
</dbReference>
<dbReference type="InterPro" id="IPR036895">
    <property type="entry name" value="Uracil-DNA_glycosylase-like_sf"/>
</dbReference>
<name>A0A0G0K8A5_9BACT</name>
<protein>
    <submittedName>
        <fullName evidence="1">Uncharacterized protein</fullName>
    </submittedName>
</protein>
<gene>
    <name evidence="1" type="ORF">US90_C0001G0005</name>
</gene>
<organism evidence="1 2">
    <name type="scientific">Candidatus Shapirobacteria bacterium GW2011_GWE2_38_30</name>
    <dbReference type="NCBI Taxonomy" id="1618490"/>
    <lineage>
        <taxon>Bacteria</taxon>
        <taxon>Candidatus Shapironibacteriota</taxon>
    </lineage>
</organism>
<dbReference type="AlphaFoldDB" id="A0A0G0K8A5"/>
<dbReference type="EMBL" id="LBUT01000001">
    <property type="protein sequence ID" value="KKQ71675.1"/>
    <property type="molecule type" value="Genomic_DNA"/>
</dbReference>
<dbReference type="STRING" id="1618490.US90_C0001G0005"/>
<sequence length="170" mass="19730">MVETHPFGNFVPDNCKYLFLGTFTGKITDPSYDWFFGTKRNQFWPMLESVFGVDLKTKINKQELFSKLQMAIADIILQCERSENSNADNNLINIVYNTNAIGKIIEKNKINAIFFSSRMAEKLFKRNFKELTSKYPEINLVTLPSPSPRYATITKLEKIIRYKELLPKLS</sequence>
<reference evidence="1 2" key="1">
    <citation type="journal article" date="2015" name="Nature">
        <title>rRNA introns, odd ribosomes, and small enigmatic genomes across a large radiation of phyla.</title>
        <authorList>
            <person name="Brown C.T."/>
            <person name="Hug L.A."/>
            <person name="Thomas B.C."/>
            <person name="Sharon I."/>
            <person name="Castelle C.J."/>
            <person name="Singh A."/>
            <person name="Wilkins M.J."/>
            <person name="Williams K.H."/>
            <person name="Banfield J.F."/>
        </authorList>
    </citation>
    <scope>NUCLEOTIDE SEQUENCE [LARGE SCALE GENOMIC DNA]</scope>
</reference>
<accession>A0A0G0K8A5</accession>
<proteinExistence type="predicted"/>
<evidence type="ECO:0000313" key="1">
    <source>
        <dbReference type="EMBL" id="KKQ71675.1"/>
    </source>
</evidence>
<comment type="caution">
    <text evidence="1">The sequence shown here is derived from an EMBL/GenBank/DDBJ whole genome shotgun (WGS) entry which is preliminary data.</text>
</comment>
<evidence type="ECO:0000313" key="2">
    <source>
        <dbReference type="Proteomes" id="UP000034406"/>
    </source>
</evidence>